<accession>A0A5B1L3Z4</accession>
<dbReference type="AlphaFoldDB" id="A0A5B1L3Z4"/>
<feature type="region of interest" description="Disordered" evidence="1">
    <location>
        <begin position="1"/>
        <end position="20"/>
    </location>
</feature>
<organism evidence="3 4">
    <name type="scientific">Nocardioides humilatus</name>
    <dbReference type="NCBI Taxonomy" id="2607660"/>
    <lineage>
        <taxon>Bacteria</taxon>
        <taxon>Bacillati</taxon>
        <taxon>Actinomycetota</taxon>
        <taxon>Actinomycetes</taxon>
        <taxon>Propionibacteriales</taxon>
        <taxon>Nocardioidaceae</taxon>
        <taxon>Nocardioides</taxon>
    </lineage>
</organism>
<keyword evidence="2" id="KW-0472">Membrane</keyword>
<feature type="transmembrane region" description="Helical" evidence="2">
    <location>
        <begin position="25"/>
        <end position="47"/>
    </location>
</feature>
<evidence type="ECO:0000256" key="1">
    <source>
        <dbReference type="SAM" id="MobiDB-lite"/>
    </source>
</evidence>
<dbReference type="Proteomes" id="UP000325003">
    <property type="component" value="Unassembled WGS sequence"/>
</dbReference>
<keyword evidence="4" id="KW-1185">Reference proteome</keyword>
<evidence type="ECO:0000313" key="3">
    <source>
        <dbReference type="EMBL" id="KAA1415373.1"/>
    </source>
</evidence>
<sequence length="56" mass="5794">MEVTLRQDTSAQVGDGTLPGVGSNVSWWLLASAVASILGGVALVAVARGRRRDEQA</sequence>
<reference evidence="3 4" key="2">
    <citation type="submission" date="2019-09" db="EMBL/GenBank/DDBJ databases">
        <authorList>
            <person name="Jin C."/>
        </authorList>
    </citation>
    <scope>NUCLEOTIDE SEQUENCE [LARGE SCALE GENOMIC DNA]</scope>
    <source>
        <strain evidence="3 4">BN130099</strain>
    </source>
</reference>
<comment type="caution">
    <text evidence="3">The sequence shown here is derived from an EMBL/GenBank/DDBJ whole genome shotgun (WGS) entry which is preliminary data.</text>
</comment>
<gene>
    <name evidence="3" type="ORF">F0U44_21870</name>
</gene>
<proteinExistence type="predicted"/>
<reference evidence="3 4" key="1">
    <citation type="submission" date="2019-09" db="EMBL/GenBank/DDBJ databases">
        <title>Nocardioides panacisoli sp. nov., isolated from the soil of a ginseng field.</title>
        <authorList>
            <person name="Cho C."/>
        </authorList>
    </citation>
    <scope>NUCLEOTIDE SEQUENCE [LARGE SCALE GENOMIC DNA]</scope>
    <source>
        <strain evidence="3 4">BN130099</strain>
    </source>
</reference>
<evidence type="ECO:0000313" key="4">
    <source>
        <dbReference type="Proteomes" id="UP000325003"/>
    </source>
</evidence>
<keyword evidence="2" id="KW-0812">Transmembrane</keyword>
<protein>
    <submittedName>
        <fullName evidence="3">Peptidase</fullName>
    </submittedName>
</protein>
<keyword evidence="2" id="KW-1133">Transmembrane helix</keyword>
<dbReference type="EMBL" id="VUJV01000010">
    <property type="protein sequence ID" value="KAA1415373.1"/>
    <property type="molecule type" value="Genomic_DNA"/>
</dbReference>
<evidence type="ECO:0000256" key="2">
    <source>
        <dbReference type="SAM" id="Phobius"/>
    </source>
</evidence>
<name>A0A5B1L3Z4_9ACTN</name>
<feature type="compositionally biased region" description="Polar residues" evidence="1">
    <location>
        <begin position="1"/>
        <end position="12"/>
    </location>
</feature>